<evidence type="ECO:0000313" key="2">
    <source>
        <dbReference type="EMBL" id="TPX39848.1"/>
    </source>
</evidence>
<name>A0A507CJP2_9FUNG</name>
<gene>
    <name evidence="2" type="ORF">CcCBS67573_g10653</name>
</gene>
<sequence>MSPASTVAGMTIHTTKADASNSLDAAAVDTASDPPSHASPDTASTTASESTTPGTAAASDTTLHRTRAMLPTYDETELPTYIPSTLVASKSTNHIAGIFFSHPQAHYSTFSIRLDTARVDHALRHPNIVDFKIPAPVWEDCAPAIVFSDTKDRAVYFHMHPFLDQGTGSYGYSVNHGELVFSINSAPGVACRFTLPSTGGSYHWRSSIDASNAGSELGYKTSMTLYLESEKAAVVPKPGPPSATTVKKKNGFMSKLLASAASATSSSSPKPHDFSVLIAVATYDMTLTRDAKDVNGVFEPVGESLDPHLFPWRCQEDCAVFTGSAVAAVFGLKYCSKLYAYKYL</sequence>
<organism evidence="2 3">
    <name type="scientific">Chytriomyces confervae</name>
    <dbReference type="NCBI Taxonomy" id="246404"/>
    <lineage>
        <taxon>Eukaryota</taxon>
        <taxon>Fungi</taxon>
        <taxon>Fungi incertae sedis</taxon>
        <taxon>Chytridiomycota</taxon>
        <taxon>Chytridiomycota incertae sedis</taxon>
        <taxon>Chytridiomycetes</taxon>
        <taxon>Chytridiales</taxon>
        <taxon>Chytriomycetaceae</taxon>
        <taxon>Chytriomyces</taxon>
    </lineage>
</organism>
<feature type="compositionally biased region" description="Polar residues" evidence="1">
    <location>
        <begin position="12"/>
        <end position="23"/>
    </location>
</feature>
<feature type="region of interest" description="Disordered" evidence="1">
    <location>
        <begin position="1"/>
        <end position="65"/>
    </location>
</feature>
<feature type="compositionally biased region" description="Low complexity" evidence="1">
    <location>
        <begin position="29"/>
        <end position="59"/>
    </location>
</feature>
<dbReference type="AlphaFoldDB" id="A0A507CJP2"/>
<protein>
    <submittedName>
        <fullName evidence="2">Uncharacterized protein</fullName>
    </submittedName>
</protein>
<dbReference type="EMBL" id="QEAP01001878">
    <property type="protein sequence ID" value="TPX39848.1"/>
    <property type="molecule type" value="Genomic_DNA"/>
</dbReference>
<evidence type="ECO:0000256" key="1">
    <source>
        <dbReference type="SAM" id="MobiDB-lite"/>
    </source>
</evidence>
<dbReference type="OrthoDB" id="2128379at2759"/>
<evidence type="ECO:0000313" key="3">
    <source>
        <dbReference type="Proteomes" id="UP000320333"/>
    </source>
</evidence>
<dbReference type="Proteomes" id="UP000320333">
    <property type="component" value="Unassembled WGS sequence"/>
</dbReference>
<comment type="caution">
    <text evidence="2">The sequence shown here is derived from an EMBL/GenBank/DDBJ whole genome shotgun (WGS) entry which is preliminary data.</text>
</comment>
<reference evidence="2 3" key="1">
    <citation type="journal article" date="2019" name="Sci. Rep.">
        <title>Comparative genomics of chytrid fungi reveal insights into the obligate biotrophic and pathogenic lifestyle of Synchytrium endobioticum.</title>
        <authorList>
            <person name="van de Vossenberg B.T.L.H."/>
            <person name="Warris S."/>
            <person name="Nguyen H.D.T."/>
            <person name="van Gent-Pelzer M.P.E."/>
            <person name="Joly D.L."/>
            <person name="van de Geest H.C."/>
            <person name="Bonants P.J.M."/>
            <person name="Smith D.S."/>
            <person name="Levesque C.A."/>
            <person name="van der Lee T.A.J."/>
        </authorList>
    </citation>
    <scope>NUCLEOTIDE SEQUENCE [LARGE SCALE GENOMIC DNA]</scope>
    <source>
        <strain evidence="2 3">CBS 675.73</strain>
    </source>
</reference>
<accession>A0A507CJP2</accession>
<proteinExistence type="predicted"/>
<keyword evidence="3" id="KW-1185">Reference proteome</keyword>